<dbReference type="AlphaFoldDB" id="A0A381PV68"/>
<dbReference type="PANTHER" id="PTHR43157:SF31">
    <property type="entry name" value="PHOSPHATIDYLINOSITOL-GLYCAN BIOSYNTHESIS CLASS F PROTEIN"/>
    <property type="match status" value="1"/>
</dbReference>
<dbReference type="Gene3D" id="3.40.50.720">
    <property type="entry name" value="NAD(P)-binding Rossmann-like Domain"/>
    <property type="match status" value="1"/>
</dbReference>
<reference evidence="2" key="1">
    <citation type="submission" date="2018-05" db="EMBL/GenBank/DDBJ databases">
        <authorList>
            <person name="Lanie J.A."/>
            <person name="Ng W.-L."/>
            <person name="Kazmierczak K.M."/>
            <person name="Andrzejewski T.M."/>
            <person name="Davidsen T.M."/>
            <person name="Wayne K.J."/>
            <person name="Tettelin H."/>
            <person name="Glass J.I."/>
            <person name="Rusch D."/>
            <person name="Podicherti R."/>
            <person name="Tsui H.-C.T."/>
            <person name="Winkler M.E."/>
        </authorList>
    </citation>
    <scope>NUCLEOTIDE SEQUENCE</scope>
</reference>
<protein>
    <recommendedName>
        <fullName evidence="3">3-oxoacyl-ACP reductase</fullName>
    </recommendedName>
</protein>
<name>A0A381PV68_9ZZZZ</name>
<keyword evidence="1" id="KW-0560">Oxidoreductase</keyword>
<dbReference type="InterPro" id="IPR036291">
    <property type="entry name" value="NAD(P)-bd_dom_sf"/>
</dbReference>
<dbReference type="Pfam" id="PF00106">
    <property type="entry name" value="adh_short"/>
    <property type="match status" value="1"/>
</dbReference>
<feature type="non-terminal residue" evidence="2">
    <location>
        <position position="227"/>
    </location>
</feature>
<feature type="non-terminal residue" evidence="2">
    <location>
        <position position="1"/>
    </location>
</feature>
<accession>A0A381PV68</accession>
<organism evidence="2">
    <name type="scientific">marine metagenome</name>
    <dbReference type="NCBI Taxonomy" id="408172"/>
    <lineage>
        <taxon>unclassified sequences</taxon>
        <taxon>metagenomes</taxon>
        <taxon>ecological metagenomes</taxon>
    </lineage>
</organism>
<evidence type="ECO:0000313" key="2">
    <source>
        <dbReference type="EMBL" id="SUZ69937.1"/>
    </source>
</evidence>
<gene>
    <name evidence="2" type="ORF">METZ01_LOCUS22791</name>
</gene>
<proteinExistence type="predicted"/>
<dbReference type="PRINTS" id="PR00081">
    <property type="entry name" value="GDHRDH"/>
</dbReference>
<dbReference type="GO" id="GO:0016491">
    <property type="term" value="F:oxidoreductase activity"/>
    <property type="evidence" value="ECO:0007669"/>
    <property type="project" value="UniProtKB-KW"/>
</dbReference>
<evidence type="ECO:0000256" key="1">
    <source>
        <dbReference type="ARBA" id="ARBA00023002"/>
    </source>
</evidence>
<dbReference type="SUPFAM" id="SSF51735">
    <property type="entry name" value="NAD(P)-binding Rossmann-fold domains"/>
    <property type="match status" value="1"/>
</dbReference>
<dbReference type="InterPro" id="IPR002347">
    <property type="entry name" value="SDR_fam"/>
</dbReference>
<evidence type="ECO:0008006" key="3">
    <source>
        <dbReference type="Google" id="ProtNLM"/>
    </source>
</evidence>
<dbReference type="PRINTS" id="PR00080">
    <property type="entry name" value="SDRFAMILY"/>
</dbReference>
<sequence>VNAPAVDAQSRPRPGQEVVLVTGSTSGLGREVAGRLGATGAFVIVHGRNRERGMEVVEAIESGGIGNARFYAADFSSFAQIREFGERILRDYDRLDVLVNNAGFGRAPDERMISQDGHELRLQVNHLSHFLLTRMFLPRLRANAPSRIVNVSSGAQQAIDFDDVMIENNFSGGRAYSQSKLAQIMFTFDLAEELAGTGVVVNALHPATYMDTGMVRRAGLTPRATVG</sequence>
<dbReference type="EMBL" id="UINC01001076">
    <property type="protein sequence ID" value="SUZ69937.1"/>
    <property type="molecule type" value="Genomic_DNA"/>
</dbReference>
<dbReference type="PANTHER" id="PTHR43157">
    <property type="entry name" value="PHOSPHATIDYLINOSITOL-GLYCAN BIOSYNTHESIS CLASS F PROTEIN-RELATED"/>
    <property type="match status" value="1"/>
</dbReference>